<keyword evidence="4" id="KW-1185">Reference proteome</keyword>
<accession>A0A3M8DKC9</accession>
<comment type="caution">
    <text evidence="3">The sequence shown here is derived from an EMBL/GenBank/DDBJ whole genome shotgun (WGS) entry which is preliminary data.</text>
</comment>
<comment type="similarity">
    <text evidence="1 2">Belongs to the enoyl-CoA hydratase/isomerase family.</text>
</comment>
<keyword evidence="3" id="KW-0413">Isomerase</keyword>
<dbReference type="GO" id="GO:0016853">
    <property type="term" value="F:isomerase activity"/>
    <property type="evidence" value="ECO:0007669"/>
    <property type="project" value="UniProtKB-KW"/>
</dbReference>
<organism evidence="3 4">
    <name type="scientific">Brevibacillus nitrificans</name>
    <dbReference type="NCBI Taxonomy" id="651560"/>
    <lineage>
        <taxon>Bacteria</taxon>
        <taxon>Bacillati</taxon>
        <taxon>Bacillota</taxon>
        <taxon>Bacilli</taxon>
        <taxon>Bacillales</taxon>
        <taxon>Paenibacillaceae</taxon>
        <taxon>Brevibacillus</taxon>
    </lineage>
</organism>
<dbReference type="Proteomes" id="UP000269573">
    <property type="component" value="Unassembled WGS sequence"/>
</dbReference>
<proteinExistence type="inferred from homology"/>
<reference evidence="3 4" key="1">
    <citation type="submission" date="2018-10" db="EMBL/GenBank/DDBJ databases">
        <title>Phylogenomics of Brevibacillus.</title>
        <authorList>
            <person name="Dunlap C."/>
        </authorList>
    </citation>
    <scope>NUCLEOTIDE SEQUENCE [LARGE SCALE GENOMIC DNA]</scope>
    <source>
        <strain evidence="3 4">JCM 15774</strain>
    </source>
</reference>
<dbReference type="AlphaFoldDB" id="A0A3M8DKC9"/>
<gene>
    <name evidence="3" type="ORF">EDM59_05040</name>
</gene>
<dbReference type="PANTHER" id="PTHR11941:SF54">
    <property type="entry name" value="ENOYL-COA HYDRATASE, MITOCHONDRIAL"/>
    <property type="match status" value="1"/>
</dbReference>
<evidence type="ECO:0000313" key="3">
    <source>
        <dbReference type="EMBL" id="RNB88488.1"/>
    </source>
</evidence>
<dbReference type="GO" id="GO:0006635">
    <property type="term" value="P:fatty acid beta-oxidation"/>
    <property type="evidence" value="ECO:0007669"/>
    <property type="project" value="TreeGrafter"/>
</dbReference>
<evidence type="ECO:0000256" key="2">
    <source>
        <dbReference type="RuleBase" id="RU003707"/>
    </source>
</evidence>
<dbReference type="SUPFAM" id="SSF52096">
    <property type="entry name" value="ClpP/crotonase"/>
    <property type="match status" value="1"/>
</dbReference>
<dbReference type="PANTHER" id="PTHR11941">
    <property type="entry name" value="ENOYL-COA HYDRATASE-RELATED"/>
    <property type="match status" value="1"/>
</dbReference>
<dbReference type="CDD" id="cd06558">
    <property type="entry name" value="crotonase-like"/>
    <property type="match status" value="1"/>
</dbReference>
<sequence length="261" mass="28761">MRVMIKRVTDGKITLQETSKMAIITMNRPASRNALTSDMWLELARLVKSVESNPKNKVVIVKGARGQFSAGSDIREFTQMTADEANAAFEKMEEAMAAIENISLPVIGVIDGPAMGAGFILSLACDIRIGTRNTKMGIPVGRLGITLGPSFVQRIVRLIGPSRTKELVYTGKIYDYHEAKQLGLVNVFVENREELEHTCLKTAGIMADQSMASLAAVKKAVHLCEQQTHAPWKYVDPVDFHEGCLSFVEKRKPLFGNRALP</sequence>
<dbReference type="Pfam" id="PF00378">
    <property type="entry name" value="ECH_1"/>
    <property type="match status" value="1"/>
</dbReference>
<dbReference type="InterPro" id="IPR001753">
    <property type="entry name" value="Enoyl-CoA_hydra/iso"/>
</dbReference>
<evidence type="ECO:0000256" key="1">
    <source>
        <dbReference type="ARBA" id="ARBA00005254"/>
    </source>
</evidence>
<name>A0A3M8DKC9_9BACL</name>
<dbReference type="RefSeq" id="WP_122922592.1">
    <property type="nucleotide sequence ID" value="NZ_RHHU01000003.1"/>
</dbReference>
<evidence type="ECO:0000313" key="4">
    <source>
        <dbReference type="Proteomes" id="UP000269573"/>
    </source>
</evidence>
<dbReference type="PROSITE" id="PS00166">
    <property type="entry name" value="ENOYL_COA_HYDRATASE"/>
    <property type="match status" value="1"/>
</dbReference>
<protein>
    <submittedName>
        <fullName evidence="3">Enoyl-CoA hydratase/isomerase family protein</fullName>
    </submittedName>
</protein>
<dbReference type="Gene3D" id="3.90.226.10">
    <property type="entry name" value="2-enoyl-CoA Hydratase, Chain A, domain 1"/>
    <property type="match status" value="1"/>
</dbReference>
<dbReference type="EMBL" id="RHHU01000003">
    <property type="protein sequence ID" value="RNB88488.1"/>
    <property type="molecule type" value="Genomic_DNA"/>
</dbReference>
<dbReference type="InterPro" id="IPR018376">
    <property type="entry name" value="Enoyl-CoA_hyd/isom_CS"/>
</dbReference>
<dbReference type="InterPro" id="IPR029045">
    <property type="entry name" value="ClpP/crotonase-like_dom_sf"/>
</dbReference>